<organism evidence="1 2">
    <name type="scientific">Listeria seeligeri</name>
    <dbReference type="NCBI Taxonomy" id="1640"/>
    <lineage>
        <taxon>Bacteria</taxon>
        <taxon>Bacillati</taxon>
        <taxon>Bacillota</taxon>
        <taxon>Bacilli</taxon>
        <taxon>Bacillales</taxon>
        <taxon>Listeriaceae</taxon>
        <taxon>Listeria</taxon>
    </lineage>
</organism>
<name>A0ABR5E5H7_LISSE</name>
<evidence type="ECO:0000313" key="1">
    <source>
        <dbReference type="EMBL" id="KKD44917.1"/>
    </source>
</evidence>
<gene>
    <name evidence="1" type="ORF">UQ68_11485</name>
</gene>
<comment type="caution">
    <text evidence="1">The sequence shown here is derived from an EMBL/GenBank/DDBJ whole genome shotgun (WGS) entry which is preliminary data.</text>
</comment>
<keyword evidence="2" id="KW-1185">Reference proteome</keyword>
<dbReference type="Proteomes" id="UP000033536">
    <property type="component" value="Unassembled WGS sequence"/>
</dbReference>
<reference evidence="1 2" key="1">
    <citation type="submission" date="2015-02" db="EMBL/GenBank/DDBJ databases">
        <title>Sequencing of Listeria spp. dairy environmental strains.</title>
        <authorList>
            <person name="Muhterem-Uyar M."/>
            <person name="Wagner M."/>
            <person name="Schmitz-Esser S."/>
            <person name="Stessl B."/>
        </authorList>
    </citation>
    <scope>NUCLEOTIDE SEQUENCE [LARGE SCALE GENOMIC DNA]</scope>
    <source>
        <strain evidence="1 2">7KSM</strain>
    </source>
</reference>
<accession>A0ABR5E5H7</accession>
<protein>
    <submittedName>
        <fullName evidence="1">Uncharacterized protein</fullName>
    </submittedName>
</protein>
<sequence>MINYKHDNFVTLEIIIVRKNAGLFTDFFIYLFPWSAFTQKKASDVKVLISKIQIRLIPWRYFNIMNSLILPLTASPWCGYFFRANRCQLGKKLKKTENIPFYLVRIQANALIN</sequence>
<proteinExistence type="predicted"/>
<evidence type="ECO:0000313" key="2">
    <source>
        <dbReference type="Proteomes" id="UP000033536"/>
    </source>
</evidence>
<dbReference type="EMBL" id="JYOM01000015">
    <property type="protein sequence ID" value="KKD44917.1"/>
    <property type="molecule type" value="Genomic_DNA"/>
</dbReference>